<dbReference type="Pfam" id="PF25023">
    <property type="entry name" value="TEN_YD-shell"/>
    <property type="match status" value="1"/>
</dbReference>
<keyword evidence="7" id="KW-1185">Reference proteome</keyword>
<dbReference type="NCBIfam" id="TIGR03696">
    <property type="entry name" value="Rhs_assc_core"/>
    <property type="match status" value="1"/>
</dbReference>
<name>A0A7Y4L1I5_9ACTN</name>
<dbReference type="InterPro" id="IPR050708">
    <property type="entry name" value="T6SS_VgrG/RHS"/>
</dbReference>
<proteinExistence type="predicted"/>
<feature type="compositionally biased region" description="Polar residues" evidence="2">
    <location>
        <begin position="41"/>
        <end position="85"/>
    </location>
</feature>
<keyword evidence="1" id="KW-0677">Repeat</keyword>
<protein>
    <submittedName>
        <fullName evidence="5">RHS repeat-associated protein</fullName>
    </submittedName>
    <submittedName>
        <fullName evidence="6">Type IV secretion protein Rhs</fullName>
    </submittedName>
</protein>
<feature type="compositionally biased region" description="Low complexity" evidence="2">
    <location>
        <begin position="25"/>
        <end position="40"/>
    </location>
</feature>
<dbReference type="Proteomes" id="UP000553957">
    <property type="component" value="Unassembled WGS sequence"/>
</dbReference>
<evidence type="ECO:0000313" key="8">
    <source>
        <dbReference type="Proteomes" id="UP000553957"/>
    </source>
</evidence>
<dbReference type="NCBIfam" id="TIGR01643">
    <property type="entry name" value="YD_repeat_2x"/>
    <property type="match status" value="3"/>
</dbReference>
<evidence type="ECO:0000313" key="5">
    <source>
        <dbReference type="EMBL" id="MBB6564895.1"/>
    </source>
</evidence>
<evidence type="ECO:0000256" key="2">
    <source>
        <dbReference type="SAM" id="MobiDB-lite"/>
    </source>
</evidence>
<dbReference type="RefSeq" id="WP_171675060.1">
    <property type="nucleotide sequence ID" value="NZ_BAAAGT010000001.1"/>
</dbReference>
<feature type="region of interest" description="Disordered" evidence="2">
    <location>
        <begin position="1013"/>
        <end position="1037"/>
    </location>
</feature>
<organism evidence="6 7">
    <name type="scientific">Kribbella sandramycini</name>
    <dbReference type="NCBI Taxonomy" id="60450"/>
    <lineage>
        <taxon>Bacteria</taxon>
        <taxon>Bacillati</taxon>
        <taxon>Actinomycetota</taxon>
        <taxon>Actinomycetes</taxon>
        <taxon>Propionibacteriales</taxon>
        <taxon>Kribbellaceae</taxon>
        <taxon>Kribbella</taxon>
    </lineage>
</organism>
<dbReference type="Proteomes" id="UP000534306">
    <property type="component" value="Unassembled WGS sequence"/>
</dbReference>
<feature type="region of interest" description="Disordered" evidence="2">
    <location>
        <begin position="604"/>
        <end position="635"/>
    </location>
</feature>
<feature type="region of interest" description="Disordered" evidence="2">
    <location>
        <begin position="1632"/>
        <end position="1677"/>
    </location>
</feature>
<evidence type="ECO:0000259" key="4">
    <source>
        <dbReference type="Pfam" id="PF25023"/>
    </source>
</evidence>
<dbReference type="EMBL" id="JACHKF010000001">
    <property type="protein sequence ID" value="MBB6564895.1"/>
    <property type="molecule type" value="Genomic_DNA"/>
</dbReference>
<feature type="region of interest" description="Disordered" evidence="2">
    <location>
        <begin position="25"/>
        <end position="88"/>
    </location>
</feature>
<feature type="compositionally biased region" description="Polar residues" evidence="2">
    <location>
        <begin position="613"/>
        <end position="625"/>
    </location>
</feature>
<dbReference type="InterPro" id="IPR022385">
    <property type="entry name" value="Rhs_assc_core"/>
</dbReference>
<dbReference type="Pfam" id="PF05593">
    <property type="entry name" value="RHS_repeat"/>
    <property type="match status" value="3"/>
</dbReference>
<gene>
    <name evidence="5" type="ORF">HNR71_000532</name>
    <name evidence="6" type="ORF">HPO96_20305</name>
</gene>
<dbReference type="InterPro" id="IPR056823">
    <property type="entry name" value="TEN-like_YD-shell"/>
</dbReference>
<dbReference type="InterPro" id="IPR031325">
    <property type="entry name" value="RHS_repeat"/>
</dbReference>
<comment type="caution">
    <text evidence="6">The sequence shown here is derived from an EMBL/GenBank/DDBJ whole genome shotgun (WGS) entry which is preliminary data.</text>
</comment>
<accession>A0A7Y4L1I5</accession>
<dbReference type="PANTHER" id="PTHR32305:SF17">
    <property type="entry name" value="TRNA NUCLEASE WAPA"/>
    <property type="match status" value="1"/>
</dbReference>
<reference evidence="6 7" key="1">
    <citation type="submission" date="2020-05" db="EMBL/GenBank/DDBJ databases">
        <title>Genome sequence of Kribbella sandramycini ATCC 39419.</title>
        <authorList>
            <person name="Maclea K.S."/>
            <person name="Fair J.L."/>
        </authorList>
    </citation>
    <scope>NUCLEOTIDE SEQUENCE [LARGE SCALE GENOMIC DNA]</scope>
    <source>
        <strain evidence="6 7">ATCC 39419</strain>
    </source>
</reference>
<evidence type="ECO:0000256" key="3">
    <source>
        <dbReference type="SAM" id="SignalP"/>
    </source>
</evidence>
<reference evidence="5 8" key="2">
    <citation type="submission" date="2020-08" db="EMBL/GenBank/DDBJ databases">
        <title>Sequencing the genomes of 1000 actinobacteria strains.</title>
        <authorList>
            <person name="Klenk H.-P."/>
        </authorList>
    </citation>
    <scope>NUCLEOTIDE SEQUENCE [LARGE SCALE GENOMIC DNA]</scope>
    <source>
        <strain evidence="5 8">DSM 15626</strain>
    </source>
</reference>
<sequence>MRRHVVVAALVSSLVLAAGLAGPAPGMAAAAGGPSSPDLPTTNPVGVTGQSVTPRDTDAATSAALQGNQDPNQPAAQDGSSNLSATPLAPSATWDVSAHTGDFNWSYPLRVPPAPGGLEPDLSISYSSGEIDGRTSATNNQPSWIGDGWNLGLGFIERTYGGCSDDKEGSNVGQKVGDLCWRSDNATASYPGGGGMLIAGANGWRTKRDDGARIERVTTAGNGDDNGESWKITTVDGTQYFFGSRPEAKSTWTVPVFGDDTGEPCNKATFDASWCKQAWRWNLDKVIDPFGNQMLLQYQVETNSYGRNLKEAAVGYDRAGWLERIDYGLNSAVSGQAAGRVLFSTAERCVPGSVCTLDRKENFPDVPLDARCEAATCKDQFAPTFWSTKRLASVTTQVLRGSAYADVDRWELNQQFPQPGDGDKAALWLKSITHTGLAGGSIALPPVVFEGAVYANRVPQTEPLSPILRYRLTGIVSEAGGVTSVTYAKPDCTVRPTNPETNTKRCYPARWKKNKDYAERTDYFHKYVVERVVQSDRISANPQQETSYEYLDGAAWHYDQSEFTPPDKKSWNDYRGYAKVKIRTGVPNDPAGPVTLTERRFFRGMNGDRATPTGGSKPSAVTDSEGGSHTDHDWLKGTGLETITYLGESSTVVNKSITEPVWQGPTATRGEHNAYIVGTGTVRELVALDGGRGWRTTKSVTSYDDRGLPTQVDDQGDVADSADDRCTKTTYQRNTADWILDLPSRVHTVAVKCGLMPTFPQHAISDERTSYDGQAAGKPPVRGAVTKTEELSGYSASEPVYTTTGTAKYDVHGRVTESRDALDKPTTTTFTPVTGGPVTKVAQTNALGHASSTVVDPAYGNPISATDANGKLTETAYDALGRVTAVWLPNRPRGGSEPKTPNIKHTYLVRNDKPNAVITERLNPNGNYVSTNTLYDGLLRPRQVQAPAGGGGRLLTDTRYDSQGRVWKSTQPFFNDAAMDTDLWVANDNEAPGLTVTQYDGAGRAVESIFNGGPTEKFRTSTRYGGDRVHVDPPDGTTATTTLTDARGRTTELWQYRGATPSGPHDTTKYQHTPANQLAAVTDAAGNRWEYTYDLRGRKTTAKDPDRGVSTATYDDANRVISRTDAREQTIAFAYDDLGRPTAETLAGRKLAEWTYDTVAKGKLATATRYDRKGNAYVSGVKTYTALYLPHRTTVTVPENEGALKGTYTSTRTYNSDGSLESETYPKAGDLPEESVFYSYDDHGRPLKMHGAAEYVLNTQYTKYGEQQRVHLGETGKRAWLTTYYDDSTRMVNRTVVDAEVPRPLQSDTRYTRNPVGAITAITESAPDTTDDVQCYRFDHVQRLTEAWTPGGGCDANPTAAGLSGPAPYWHSYSYDLAGNRRTEVQHTAAGDSTRTYAYPATGQPRPHAVTAIISNAGTTSYSYDANGNTVQRGDQTLTWTHDNKVETVDDTTSVYAADGIRLIRRDANGSTLYLGGQELHLDKAGKLTATRYYDHAGAGVAVRTAAGLSWLANDHHGTQRRSINSQTQAVTRRRELPFGATRGETPDFAGTKGFVGGIQDTTTNLTQLGARTYDQDTGRFLSVDPLLVLGDPQQLDGYSYAGNAPINTADPTGLARSADDHIGHYREDKWQGQPNVTPDVDKNGKRIKQHRPSCDQDCRVGRRGGQGAAKQSSCNKFGDCRRGHQGPVAKWEPPKAPLIMKEPKGSISLCFGASIQAFLGYGGEGCLAIDSNGFGYSRGNKTFAGPGAGIGATIGLKYTTTDVDGLGGGETSVGGGEVKVGPAAIGAEVGRSDLDEDLAKRAEEDPAWSYGLSAGPAAGIGGRIKGLDKIPGLGKLLGDSSATAGHGTSTSGYYFQWGSYLQRVAEGNREAAANGELMDRVHG</sequence>
<dbReference type="PANTHER" id="PTHR32305">
    <property type="match status" value="1"/>
</dbReference>
<feature type="compositionally biased region" description="Basic and acidic residues" evidence="2">
    <location>
        <begin position="626"/>
        <end position="635"/>
    </location>
</feature>
<feature type="signal peptide" evidence="3">
    <location>
        <begin position="1"/>
        <end position="17"/>
    </location>
</feature>
<dbReference type="EMBL" id="JABJRC010000004">
    <property type="protein sequence ID" value="NOL42592.1"/>
    <property type="molecule type" value="Genomic_DNA"/>
</dbReference>
<keyword evidence="3" id="KW-0732">Signal</keyword>
<dbReference type="InterPro" id="IPR006530">
    <property type="entry name" value="YD"/>
</dbReference>
<evidence type="ECO:0000256" key="1">
    <source>
        <dbReference type="ARBA" id="ARBA00022737"/>
    </source>
</evidence>
<feature type="domain" description="Teneurin-like YD-shell" evidence="4">
    <location>
        <begin position="1413"/>
        <end position="1607"/>
    </location>
</feature>
<feature type="chain" id="PRO_5038257895" evidence="3">
    <location>
        <begin position="18"/>
        <end position="1884"/>
    </location>
</feature>
<dbReference type="Gene3D" id="2.180.10.10">
    <property type="entry name" value="RHS repeat-associated core"/>
    <property type="match status" value="2"/>
</dbReference>
<evidence type="ECO:0000313" key="7">
    <source>
        <dbReference type="Proteomes" id="UP000534306"/>
    </source>
</evidence>
<evidence type="ECO:0000313" key="6">
    <source>
        <dbReference type="EMBL" id="NOL42592.1"/>
    </source>
</evidence>